<dbReference type="InParanoid" id="K1R1L0"/>
<accession>K1R1L0</accession>
<sequence length="72" mass="8251">MEEKRITLRPVLIVYLVSSASTDRVNLAYCFVKVCIDAILLQVGRRHINQGFLKQFKARANNQLKLLTIDGF</sequence>
<proteinExistence type="predicted"/>
<evidence type="ECO:0000313" key="1">
    <source>
        <dbReference type="EMBL" id="EKC27581.1"/>
    </source>
</evidence>
<dbReference type="EMBL" id="JH816686">
    <property type="protein sequence ID" value="EKC27581.1"/>
    <property type="molecule type" value="Genomic_DNA"/>
</dbReference>
<reference evidence="1" key="1">
    <citation type="journal article" date="2012" name="Nature">
        <title>The oyster genome reveals stress adaptation and complexity of shell formation.</title>
        <authorList>
            <person name="Zhang G."/>
            <person name="Fang X."/>
            <person name="Guo X."/>
            <person name="Li L."/>
            <person name="Luo R."/>
            <person name="Xu F."/>
            <person name="Yang P."/>
            <person name="Zhang L."/>
            <person name="Wang X."/>
            <person name="Qi H."/>
            <person name="Xiong Z."/>
            <person name="Que H."/>
            <person name="Xie Y."/>
            <person name="Holland P.W."/>
            <person name="Paps J."/>
            <person name="Zhu Y."/>
            <person name="Wu F."/>
            <person name="Chen Y."/>
            <person name="Wang J."/>
            <person name="Peng C."/>
            <person name="Meng J."/>
            <person name="Yang L."/>
            <person name="Liu J."/>
            <person name="Wen B."/>
            <person name="Zhang N."/>
            <person name="Huang Z."/>
            <person name="Zhu Q."/>
            <person name="Feng Y."/>
            <person name="Mount A."/>
            <person name="Hedgecock D."/>
            <person name="Xu Z."/>
            <person name="Liu Y."/>
            <person name="Domazet-Loso T."/>
            <person name="Du Y."/>
            <person name="Sun X."/>
            <person name="Zhang S."/>
            <person name="Liu B."/>
            <person name="Cheng P."/>
            <person name="Jiang X."/>
            <person name="Li J."/>
            <person name="Fan D."/>
            <person name="Wang W."/>
            <person name="Fu W."/>
            <person name="Wang T."/>
            <person name="Wang B."/>
            <person name="Zhang J."/>
            <person name="Peng Z."/>
            <person name="Li Y."/>
            <person name="Li N."/>
            <person name="Wang J."/>
            <person name="Chen M."/>
            <person name="He Y."/>
            <person name="Tan F."/>
            <person name="Song X."/>
            <person name="Zheng Q."/>
            <person name="Huang R."/>
            <person name="Yang H."/>
            <person name="Du X."/>
            <person name="Chen L."/>
            <person name="Yang M."/>
            <person name="Gaffney P.M."/>
            <person name="Wang S."/>
            <person name="Luo L."/>
            <person name="She Z."/>
            <person name="Ming Y."/>
            <person name="Huang W."/>
            <person name="Zhang S."/>
            <person name="Huang B."/>
            <person name="Zhang Y."/>
            <person name="Qu T."/>
            <person name="Ni P."/>
            <person name="Miao G."/>
            <person name="Wang J."/>
            <person name="Wang Q."/>
            <person name="Steinberg C.E."/>
            <person name="Wang H."/>
            <person name="Li N."/>
            <person name="Qian L."/>
            <person name="Zhang G."/>
            <person name="Li Y."/>
            <person name="Yang H."/>
            <person name="Liu X."/>
            <person name="Wang J."/>
            <person name="Yin Y."/>
            <person name="Wang J."/>
        </authorList>
    </citation>
    <scope>NUCLEOTIDE SEQUENCE [LARGE SCALE GENOMIC DNA]</scope>
    <source>
        <strain evidence="1">05x7-T-G4-1.051#20</strain>
    </source>
</reference>
<dbReference type="AlphaFoldDB" id="K1R1L0"/>
<gene>
    <name evidence="1" type="ORF">CGI_10017587</name>
</gene>
<name>K1R1L0_MAGGI</name>
<dbReference type="HOGENOM" id="CLU_2724666_0_0_1"/>
<protein>
    <submittedName>
        <fullName evidence="1">Uncharacterized protein</fullName>
    </submittedName>
</protein>
<organism evidence="1">
    <name type="scientific">Magallana gigas</name>
    <name type="common">Pacific oyster</name>
    <name type="synonym">Crassostrea gigas</name>
    <dbReference type="NCBI Taxonomy" id="29159"/>
    <lineage>
        <taxon>Eukaryota</taxon>
        <taxon>Metazoa</taxon>
        <taxon>Spiralia</taxon>
        <taxon>Lophotrochozoa</taxon>
        <taxon>Mollusca</taxon>
        <taxon>Bivalvia</taxon>
        <taxon>Autobranchia</taxon>
        <taxon>Pteriomorphia</taxon>
        <taxon>Ostreida</taxon>
        <taxon>Ostreoidea</taxon>
        <taxon>Ostreidae</taxon>
        <taxon>Magallana</taxon>
    </lineage>
</organism>